<proteinExistence type="predicted"/>
<sequence>METKSFSLVMAGLVVPSPSTDELRSLCTFLLRATRDNYFASREAVPKSRVCLLQVGALVRYSENGAQQGPTTSDSFVKTRVQYQDLHGIYAKEAQQNLIKLLCGPSFQTRSTRDVVRGAYNKSKPLKTNEQGKACILYPRKISKRAVRPDSRGKKEYTTRHITQASLSRARLV</sequence>
<name>A0A6G1JNV3_9PLEO</name>
<dbReference type="Proteomes" id="UP000799291">
    <property type="component" value="Unassembled WGS sequence"/>
</dbReference>
<evidence type="ECO:0000313" key="1">
    <source>
        <dbReference type="EMBL" id="KAF2692247.1"/>
    </source>
</evidence>
<gene>
    <name evidence="1" type="ORF">K458DRAFT_382076</name>
</gene>
<evidence type="ECO:0000313" key="2">
    <source>
        <dbReference type="Proteomes" id="UP000799291"/>
    </source>
</evidence>
<dbReference type="AlphaFoldDB" id="A0A6G1JNV3"/>
<accession>A0A6G1JNV3</accession>
<protein>
    <submittedName>
        <fullName evidence="1">Uncharacterized protein</fullName>
    </submittedName>
</protein>
<organism evidence="1 2">
    <name type="scientific">Lentithecium fluviatile CBS 122367</name>
    <dbReference type="NCBI Taxonomy" id="1168545"/>
    <lineage>
        <taxon>Eukaryota</taxon>
        <taxon>Fungi</taxon>
        <taxon>Dikarya</taxon>
        <taxon>Ascomycota</taxon>
        <taxon>Pezizomycotina</taxon>
        <taxon>Dothideomycetes</taxon>
        <taxon>Pleosporomycetidae</taxon>
        <taxon>Pleosporales</taxon>
        <taxon>Massarineae</taxon>
        <taxon>Lentitheciaceae</taxon>
        <taxon>Lentithecium</taxon>
    </lineage>
</organism>
<dbReference type="EMBL" id="MU005569">
    <property type="protein sequence ID" value="KAF2692247.1"/>
    <property type="molecule type" value="Genomic_DNA"/>
</dbReference>
<reference evidence="1" key="1">
    <citation type="journal article" date="2020" name="Stud. Mycol.">
        <title>101 Dothideomycetes genomes: a test case for predicting lifestyles and emergence of pathogens.</title>
        <authorList>
            <person name="Haridas S."/>
            <person name="Albert R."/>
            <person name="Binder M."/>
            <person name="Bloem J."/>
            <person name="Labutti K."/>
            <person name="Salamov A."/>
            <person name="Andreopoulos B."/>
            <person name="Baker S."/>
            <person name="Barry K."/>
            <person name="Bills G."/>
            <person name="Bluhm B."/>
            <person name="Cannon C."/>
            <person name="Castanera R."/>
            <person name="Culley D."/>
            <person name="Daum C."/>
            <person name="Ezra D."/>
            <person name="Gonzalez J."/>
            <person name="Henrissat B."/>
            <person name="Kuo A."/>
            <person name="Liang C."/>
            <person name="Lipzen A."/>
            <person name="Lutzoni F."/>
            <person name="Magnuson J."/>
            <person name="Mondo S."/>
            <person name="Nolan M."/>
            <person name="Ohm R."/>
            <person name="Pangilinan J."/>
            <person name="Park H.-J."/>
            <person name="Ramirez L."/>
            <person name="Alfaro M."/>
            <person name="Sun H."/>
            <person name="Tritt A."/>
            <person name="Yoshinaga Y."/>
            <person name="Zwiers L.-H."/>
            <person name="Turgeon B."/>
            <person name="Goodwin S."/>
            <person name="Spatafora J."/>
            <person name="Crous P."/>
            <person name="Grigoriev I."/>
        </authorList>
    </citation>
    <scope>NUCLEOTIDE SEQUENCE</scope>
    <source>
        <strain evidence="1">CBS 122367</strain>
    </source>
</reference>
<keyword evidence="2" id="KW-1185">Reference proteome</keyword>